<dbReference type="InterPro" id="IPR050923">
    <property type="entry name" value="Cell_Proc_Reg/RNA_Proc"/>
</dbReference>
<dbReference type="OrthoDB" id="9815482at2"/>
<feature type="transmembrane region" description="Helical" evidence="2">
    <location>
        <begin position="23"/>
        <end position="42"/>
    </location>
</feature>
<dbReference type="Pfam" id="PF00498">
    <property type="entry name" value="FHA"/>
    <property type="match status" value="1"/>
</dbReference>
<dbReference type="SUPFAM" id="SSF49879">
    <property type="entry name" value="SMAD/FHA domain"/>
    <property type="match status" value="1"/>
</dbReference>
<proteinExistence type="predicted"/>
<dbReference type="Gene3D" id="2.60.200.20">
    <property type="match status" value="1"/>
</dbReference>
<keyword evidence="2" id="KW-0472">Membrane</keyword>
<evidence type="ECO:0000313" key="5">
    <source>
        <dbReference type="Proteomes" id="UP000295554"/>
    </source>
</evidence>
<evidence type="ECO:0000256" key="2">
    <source>
        <dbReference type="SAM" id="Phobius"/>
    </source>
</evidence>
<dbReference type="RefSeq" id="WP_133214699.1">
    <property type="nucleotide sequence ID" value="NZ_SMSE01000004.1"/>
</dbReference>
<sequence length="240" mass="27316">MDEAKSTGSFFSELRRRKVIRTCLLYILVCWGALQVLDIVAPALGYDADLVSRYFLYIAVLGFPVNFALAWFYQISSHGIVRTQSFVERRVLDNIPPINDKRKQGVSSFLRKGEEDREVHWVISAETGPLSGLSYAVREPIVLGRALECDLAVVTPHVSRQHARLDVEDDRLYIEDLGSSNGTMVNGKRTSGRQQLRHDDELRFHDIIFRVTENLSRPQSERQASDQTTFIHASELEKHG</sequence>
<dbReference type="SMART" id="SM00240">
    <property type="entry name" value="FHA"/>
    <property type="match status" value="1"/>
</dbReference>
<dbReference type="InterPro" id="IPR008984">
    <property type="entry name" value="SMAD_FHA_dom_sf"/>
</dbReference>
<keyword evidence="2" id="KW-0812">Transmembrane</keyword>
<keyword evidence="5" id="KW-1185">Reference proteome</keyword>
<dbReference type="PROSITE" id="PS50006">
    <property type="entry name" value="FHA_DOMAIN"/>
    <property type="match status" value="1"/>
</dbReference>
<organism evidence="4 5">
    <name type="scientific">Seongchinamella unica</name>
    <dbReference type="NCBI Taxonomy" id="2547392"/>
    <lineage>
        <taxon>Bacteria</taxon>
        <taxon>Pseudomonadati</taxon>
        <taxon>Pseudomonadota</taxon>
        <taxon>Gammaproteobacteria</taxon>
        <taxon>Cellvibrionales</taxon>
        <taxon>Halieaceae</taxon>
        <taxon>Seongchinamella</taxon>
    </lineage>
</organism>
<dbReference type="InterPro" id="IPR000253">
    <property type="entry name" value="FHA_dom"/>
</dbReference>
<evidence type="ECO:0000259" key="3">
    <source>
        <dbReference type="PROSITE" id="PS50006"/>
    </source>
</evidence>
<dbReference type="PANTHER" id="PTHR23308">
    <property type="entry name" value="NUCLEAR INHIBITOR OF PROTEIN PHOSPHATASE-1"/>
    <property type="match status" value="1"/>
</dbReference>
<dbReference type="AlphaFoldDB" id="A0A4R5LNQ2"/>
<gene>
    <name evidence="4" type="ORF">E2F43_16455</name>
</gene>
<evidence type="ECO:0000256" key="1">
    <source>
        <dbReference type="SAM" id="MobiDB-lite"/>
    </source>
</evidence>
<feature type="region of interest" description="Disordered" evidence="1">
    <location>
        <begin position="215"/>
        <end position="240"/>
    </location>
</feature>
<feature type="domain" description="FHA" evidence="3">
    <location>
        <begin position="141"/>
        <end position="190"/>
    </location>
</feature>
<dbReference type="CDD" id="cd00060">
    <property type="entry name" value="FHA"/>
    <property type="match status" value="1"/>
</dbReference>
<dbReference type="EMBL" id="SMSE01000004">
    <property type="protein sequence ID" value="TDG11954.1"/>
    <property type="molecule type" value="Genomic_DNA"/>
</dbReference>
<evidence type="ECO:0000313" key="4">
    <source>
        <dbReference type="EMBL" id="TDG11954.1"/>
    </source>
</evidence>
<dbReference type="Proteomes" id="UP000295554">
    <property type="component" value="Unassembled WGS sequence"/>
</dbReference>
<name>A0A4R5LNQ2_9GAMM</name>
<reference evidence="4 5" key="1">
    <citation type="submission" date="2019-03" db="EMBL/GenBank/DDBJ databases">
        <title>Seongchinamella monodicae gen. nov., sp. nov., a novel member of the Gammaproteobacteria isolated from a tidal mudflat of beach.</title>
        <authorList>
            <person name="Yang H.G."/>
            <person name="Kang J.W."/>
            <person name="Lee S.D."/>
        </authorList>
    </citation>
    <scope>NUCLEOTIDE SEQUENCE [LARGE SCALE GENOMIC DNA]</scope>
    <source>
        <strain evidence="4 5">GH4-78</strain>
    </source>
</reference>
<feature type="transmembrane region" description="Helical" evidence="2">
    <location>
        <begin position="54"/>
        <end position="73"/>
    </location>
</feature>
<protein>
    <submittedName>
        <fullName evidence="4">FHA domain-containing protein</fullName>
    </submittedName>
</protein>
<accession>A0A4R5LNQ2</accession>
<comment type="caution">
    <text evidence="4">The sequence shown here is derived from an EMBL/GenBank/DDBJ whole genome shotgun (WGS) entry which is preliminary data.</text>
</comment>
<keyword evidence="2" id="KW-1133">Transmembrane helix</keyword>